<organism evidence="1 2">
    <name type="scientific">Euplotes crassus</name>
    <dbReference type="NCBI Taxonomy" id="5936"/>
    <lineage>
        <taxon>Eukaryota</taxon>
        <taxon>Sar</taxon>
        <taxon>Alveolata</taxon>
        <taxon>Ciliophora</taxon>
        <taxon>Intramacronucleata</taxon>
        <taxon>Spirotrichea</taxon>
        <taxon>Hypotrichia</taxon>
        <taxon>Euplotida</taxon>
        <taxon>Euplotidae</taxon>
        <taxon>Moneuplotes</taxon>
    </lineage>
</organism>
<reference evidence="1" key="1">
    <citation type="submission" date="2023-07" db="EMBL/GenBank/DDBJ databases">
        <authorList>
            <consortium name="AG Swart"/>
            <person name="Singh M."/>
            <person name="Singh A."/>
            <person name="Seah K."/>
            <person name="Emmerich C."/>
        </authorList>
    </citation>
    <scope>NUCLEOTIDE SEQUENCE</scope>
    <source>
        <strain evidence="1">DP1</strain>
    </source>
</reference>
<dbReference type="EMBL" id="CAMPGE010023173">
    <property type="protein sequence ID" value="CAI2381140.1"/>
    <property type="molecule type" value="Genomic_DNA"/>
</dbReference>
<evidence type="ECO:0000313" key="2">
    <source>
        <dbReference type="Proteomes" id="UP001295684"/>
    </source>
</evidence>
<dbReference type="Proteomes" id="UP001295684">
    <property type="component" value="Unassembled WGS sequence"/>
</dbReference>
<evidence type="ECO:0000313" key="1">
    <source>
        <dbReference type="EMBL" id="CAI2381140.1"/>
    </source>
</evidence>
<proteinExistence type="predicted"/>
<comment type="caution">
    <text evidence="1">The sequence shown here is derived from an EMBL/GenBank/DDBJ whole genome shotgun (WGS) entry which is preliminary data.</text>
</comment>
<keyword evidence="2" id="KW-1185">Reference proteome</keyword>
<dbReference type="AlphaFoldDB" id="A0AAD2D653"/>
<name>A0AAD2D653_EUPCR</name>
<protein>
    <submittedName>
        <fullName evidence="1">Uncharacterized protein</fullName>
    </submittedName>
</protein>
<accession>A0AAD2D653</accession>
<sequence>MNVSSKLLISKTEKGYCSSSIGDKDNILNKVCDGETDWSKERMEEEITTNCVYDSLYFPNKLAEDKGYHINSNKEENKNEYKKVILPPLKSDNSGILSIHPLSSIQEAPSIDEASNITRLIRFKSRQVYLKPPTIPRLPSKAESMAAQYAPSPLNISPY</sequence>
<gene>
    <name evidence="1" type="ORF">ECRASSUSDP1_LOCUS22587</name>
</gene>